<evidence type="ECO:0000256" key="1">
    <source>
        <dbReference type="ARBA" id="ARBA00022723"/>
    </source>
</evidence>
<name>A0A6A6CLZ8_ZASCE</name>
<dbReference type="GeneID" id="54559909"/>
<dbReference type="PANTHER" id="PTHR45798">
    <property type="entry name" value="RING-H2 FINGER PROTEIN ATL61-RELATED-RELATED"/>
    <property type="match status" value="1"/>
</dbReference>
<evidence type="ECO:0000256" key="4">
    <source>
        <dbReference type="PROSITE-ProRule" id="PRU00175"/>
    </source>
</evidence>
<dbReference type="Proteomes" id="UP000799537">
    <property type="component" value="Unassembled WGS sequence"/>
</dbReference>
<dbReference type="PROSITE" id="PS50089">
    <property type="entry name" value="ZF_RING_2"/>
    <property type="match status" value="1"/>
</dbReference>
<accession>A0A6A6CLZ8</accession>
<feature type="domain" description="RING-type" evidence="5">
    <location>
        <begin position="322"/>
        <end position="364"/>
    </location>
</feature>
<reference evidence="6" key="1">
    <citation type="journal article" date="2020" name="Stud. Mycol.">
        <title>101 Dothideomycetes genomes: a test case for predicting lifestyles and emergence of pathogens.</title>
        <authorList>
            <person name="Haridas S."/>
            <person name="Albert R."/>
            <person name="Binder M."/>
            <person name="Bloem J."/>
            <person name="Labutti K."/>
            <person name="Salamov A."/>
            <person name="Andreopoulos B."/>
            <person name="Baker S."/>
            <person name="Barry K."/>
            <person name="Bills G."/>
            <person name="Bluhm B."/>
            <person name="Cannon C."/>
            <person name="Castanera R."/>
            <person name="Culley D."/>
            <person name="Daum C."/>
            <person name="Ezra D."/>
            <person name="Gonzalez J."/>
            <person name="Henrissat B."/>
            <person name="Kuo A."/>
            <person name="Liang C."/>
            <person name="Lipzen A."/>
            <person name="Lutzoni F."/>
            <person name="Magnuson J."/>
            <person name="Mondo S."/>
            <person name="Nolan M."/>
            <person name="Ohm R."/>
            <person name="Pangilinan J."/>
            <person name="Park H.-J."/>
            <person name="Ramirez L."/>
            <person name="Alfaro M."/>
            <person name="Sun H."/>
            <person name="Tritt A."/>
            <person name="Yoshinaga Y."/>
            <person name="Zwiers L.-H."/>
            <person name="Turgeon B."/>
            <person name="Goodwin S."/>
            <person name="Spatafora J."/>
            <person name="Crous P."/>
            <person name="Grigoriev I."/>
        </authorList>
    </citation>
    <scope>NUCLEOTIDE SEQUENCE</scope>
    <source>
        <strain evidence="6">ATCC 36951</strain>
    </source>
</reference>
<dbReference type="SUPFAM" id="SSF57850">
    <property type="entry name" value="RING/U-box"/>
    <property type="match status" value="1"/>
</dbReference>
<dbReference type="SMART" id="SM00184">
    <property type="entry name" value="RING"/>
    <property type="match status" value="1"/>
</dbReference>
<evidence type="ECO:0000313" key="6">
    <source>
        <dbReference type="EMBL" id="KAF2166466.1"/>
    </source>
</evidence>
<gene>
    <name evidence="6" type="ORF">M409DRAFT_23105</name>
</gene>
<keyword evidence="7" id="KW-1185">Reference proteome</keyword>
<sequence length="371" mass="42077">MPSNTVQPLPQKGDFILVGRDSITGLGCHNKLLLICEAPYNRRRAAPTNVRVVDVNTMAPYIPSARFLETNLGRRIAEADSAEDAVAIFRRAAEPEFYDPRNEHLFARAAPLTSHLGRQNMFFLRPSDEAVRKVLLGEVCPNEECQRGLLAASAREEIYRRYGLSHSALQEDRGDTPMACPACLPKDVVVENEKQILVARRLDSGGRVTNDELDALRLNERRLNERRLEAGYPKIRFCPDIVWLINGRRRSSWMARRPGRWREYMAALRTGDGVNNTLPMHDWWGVQEDDATVDEGTHHSPTHNLPRRSFAELKDSINNSSCSICLSESYTDSDEVVVLPCVHFFHEACIAAWLHQHQNCPECRRQVPAVD</sequence>
<dbReference type="Pfam" id="PF13639">
    <property type="entry name" value="zf-RING_2"/>
    <property type="match status" value="1"/>
</dbReference>
<organism evidence="6 7">
    <name type="scientific">Zasmidium cellare ATCC 36951</name>
    <dbReference type="NCBI Taxonomy" id="1080233"/>
    <lineage>
        <taxon>Eukaryota</taxon>
        <taxon>Fungi</taxon>
        <taxon>Dikarya</taxon>
        <taxon>Ascomycota</taxon>
        <taxon>Pezizomycotina</taxon>
        <taxon>Dothideomycetes</taxon>
        <taxon>Dothideomycetidae</taxon>
        <taxon>Mycosphaerellales</taxon>
        <taxon>Mycosphaerellaceae</taxon>
        <taxon>Zasmidium</taxon>
    </lineage>
</organism>
<dbReference type="CDD" id="cd16454">
    <property type="entry name" value="RING-H2_PA-TM-RING"/>
    <property type="match status" value="1"/>
</dbReference>
<keyword evidence="1" id="KW-0479">Metal-binding</keyword>
<dbReference type="EMBL" id="ML993596">
    <property type="protein sequence ID" value="KAF2166466.1"/>
    <property type="molecule type" value="Genomic_DNA"/>
</dbReference>
<dbReference type="InterPro" id="IPR013083">
    <property type="entry name" value="Znf_RING/FYVE/PHD"/>
</dbReference>
<evidence type="ECO:0000313" key="7">
    <source>
        <dbReference type="Proteomes" id="UP000799537"/>
    </source>
</evidence>
<dbReference type="InterPro" id="IPR001841">
    <property type="entry name" value="Znf_RING"/>
</dbReference>
<dbReference type="AlphaFoldDB" id="A0A6A6CLZ8"/>
<protein>
    <recommendedName>
        <fullName evidence="5">RING-type domain-containing protein</fullName>
    </recommendedName>
</protein>
<dbReference type="Gene3D" id="3.30.40.10">
    <property type="entry name" value="Zinc/RING finger domain, C3HC4 (zinc finger)"/>
    <property type="match status" value="1"/>
</dbReference>
<dbReference type="InterPro" id="IPR052788">
    <property type="entry name" value="RING-type_E3_ligase_ATL"/>
</dbReference>
<evidence type="ECO:0000256" key="3">
    <source>
        <dbReference type="ARBA" id="ARBA00022833"/>
    </source>
</evidence>
<evidence type="ECO:0000256" key="2">
    <source>
        <dbReference type="ARBA" id="ARBA00022771"/>
    </source>
</evidence>
<proteinExistence type="predicted"/>
<dbReference type="OrthoDB" id="8062037at2759"/>
<keyword evidence="3" id="KW-0862">Zinc</keyword>
<keyword evidence="2 4" id="KW-0863">Zinc-finger</keyword>
<evidence type="ECO:0000259" key="5">
    <source>
        <dbReference type="PROSITE" id="PS50089"/>
    </source>
</evidence>
<dbReference type="RefSeq" id="XP_033667355.1">
    <property type="nucleotide sequence ID" value="XM_033806637.1"/>
</dbReference>
<dbReference type="GO" id="GO:0008270">
    <property type="term" value="F:zinc ion binding"/>
    <property type="evidence" value="ECO:0007669"/>
    <property type="project" value="UniProtKB-KW"/>
</dbReference>
<dbReference type="PANTHER" id="PTHR45798:SF97">
    <property type="entry name" value="ALCOHOL-SENSITIVE RING FINGER PROTEIN 1"/>
    <property type="match status" value="1"/>
</dbReference>